<accession>A0AA36GBM9</accession>
<dbReference type="PANTHER" id="PTHR21700">
    <property type="entry name" value="TRANSTHYRETIN-LIKE FAMILY PROTEIN-RELATED"/>
    <property type="match status" value="1"/>
</dbReference>
<comment type="subcellular location">
    <subcellularLocation>
        <location evidence="1">Secreted</location>
    </subcellularLocation>
</comment>
<evidence type="ECO:0000313" key="7">
    <source>
        <dbReference type="Proteomes" id="UP001177023"/>
    </source>
</evidence>
<proteinExistence type="inferred from homology"/>
<keyword evidence="4 5" id="KW-0732">Signal</keyword>
<dbReference type="Gene3D" id="2.60.40.3330">
    <property type="match status" value="1"/>
</dbReference>
<dbReference type="Pfam" id="PF01060">
    <property type="entry name" value="TTR-52"/>
    <property type="match status" value="1"/>
</dbReference>
<keyword evidence="3" id="KW-0964">Secreted</keyword>
<feature type="chain" id="PRO_5041449522" evidence="5">
    <location>
        <begin position="22"/>
        <end position="144"/>
    </location>
</feature>
<dbReference type="AlphaFoldDB" id="A0AA36GBM9"/>
<evidence type="ECO:0000313" key="6">
    <source>
        <dbReference type="EMBL" id="CAJ0585169.1"/>
    </source>
</evidence>
<keyword evidence="7" id="KW-1185">Reference proteome</keyword>
<evidence type="ECO:0000256" key="3">
    <source>
        <dbReference type="ARBA" id="ARBA00022525"/>
    </source>
</evidence>
<reference evidence="6" key="1">
    <citation type="submission" date="2023-06" db="EMBL/GenBank/DDBJ databases">
        <authorList>
            <person name="Delattre M."/>
        </authorList>
    </citation>
    <scope>NUCLEOTIDE SEQUENCE</scope>
    <source>
        <strain evidence="6">AF72</strain>
    </source>
</reference>
<dbReference type="EMBL" id="CATQJA010002702">
    <property type="protein sequence ID" value="CAJ0585169.1"/>
    <property type="molecule type" value="Genomic_DNA"/>
</dbReference>
<evidence type="ECO:0000256" key="4">
    <source>
        <dbReference type="ARBA" id="ARBA00022729"/>
    </source>
</evidence>
<dbReference type="GO" id="GO:0009986">
    <property type="term" value="C:cell surface"/>
    <property type="evidence" value="ECO:0007669"/>
    <property type="project" value="InterPro"/>
</dbReference>
<evidence type="ECO:0000256" key="5">
    <source>
        <dbReference type="SAM" id="SignalP"/>
    </source>
</evidence>
<gene>
    <name evidence="6" type="ORF">MSPICULIGERA_LOCUS23200</name>
</gene>
<protein>
    <submittedName>
        <fullName evidence="6">Uncharacterized protein</fullName>
    </submittedName>
</protein>
<dbReference type="GO" id="GO:0005576">
    <property type="term" value="C:extracellular region"/>
    <property type="evidence" value="ECO:0007669"/>
    <property type="project" value="UniProtKB-SubCell"/>
</dbReference>
<feature type="signal peptide" evidence="5">
    <location>
        <begin position="1"/>
        <end position="21"/>
    </location>
</feature>
<dbReference type="Proteomes" id="UP001177023">
    <property type="component" value="Unassembled WGS sequence"/>
</dbReference>
<comment type="caution">
    <text evidence="6">The sequence shown here is derived from an EMBL/GenBank/DDBJ whole genome shotgun (WGS) entry which is preliminary data.</text>
</comment>
<dbReference type="InterPro" id="IPR001534">
    <property type="entry name" value="Transthyretin-like"/>
</dbReference>
<dbReference type="InterPro" id="IPR038479">
    <property type="entry name" value="Transthyretin-like_sf"/>
</dbReference>
<evidence type="ECO:0000256" key="1">
    <source>
        <dbReference type="ARBA" id="ARBA00004613"/>
    </source>
</evidence>
<organism evidence="6 7">
    <name type="scientific">Mesorhabditis spiculigera</name>
    <dbReference type="NCBI Taxonomy" id="96644"/>
    <lineage>
        <taxon>Eukaryota</taxon>
        <taxon>Metazoa</taxon>
        <taxon>Ecdysozoa</taxon>
        <taxon>Nematoda</taxon>
        <taxon>Chromadorea</taxon>
        <taxon>Rhabditida</taxon>
        <taxon>Rhabditina</taxon>
        <taxon>Rhabditomorpha</taxon>
        <taxon>Rhabditoidea</taxon>
        <taxon>Rhabditidae</taxon>
        <taxon>Mesorhabditinae</taxon>
        <taxon>Mesorhabditis</taxon>
    </lineage>
</organism>
<sequence>MFSPTTTTISFALLALPFCTAFWPYYNLAVSGQLNCNGTAMAGVQVKLFEDDRYADDDLGTDVTELDGKFAISTNDYEIPGPPDNYIKIVHRCTTKPPGPRICTATIRHPVPAAYTNGHYDLGTMELWRNPGNKVEGGILCDES</sequence>
<feature type="non-terminal residue" evidence="6">
    <location>
        <position position="144"/>
    </location>
</feature>
<evidence type="ECO:0000256" key="2">
    <source>
        <dbReference type="ARBA" id="ARBA00010112"/>
    </source>
</evidence>
<dbReference type="PANTHER" id="PTHR21700:SF3">
    <property type="entry name" value="TRANSTHYRETIN-LIKE PROTEIN 5"/>
    <property type="match status" value="1"/>
</dbReference>
<name>A0AA36GBM9_9BILA</name>
<comment type="similarity">
    <text evidence="2">Belongs to the nematode transthyretin-like family.</text>
</comment>